<dbReference type="InterPro" id="IPR036322">
    <property type="entry name" value="WD40_repeat_dom_sf"/>
</dbReference>
<evidence type="ECO:0000256" key="7">
    <source>
        <dbReference type="SAM" id="MobiDB-lite"/>
    </source>
</evidence>
<dbReference type="AlphaFoldDB" id="A0A0C3KWQ9"/>
<comment type="similarity">
    <text evidence="1 5">Belongs to the WD repeat IPI3/WDR18 family.</text>
</comment>
<comment type="subunit">
    <text evidence="5">Component of the RIX1 complex, composed of IPI1, RIX1/IPI2 and IPI3 in a 1:2:2 stoichiometry. The complex interacts (via RIX1) with MDN1 (via its hexameric AAA ATPase ring) and the pre-60S ribosome particles.</text>
</comment>
<evidence type="ECO:0000256" key="2">
    <source>
        <dbReference type="ARBA" id="ARBA00022574"/>
    </source>
</evidence>
<keyword evidence="5" id="KW-0698">rRNA processing</keyword>
<name>A0A0C3KWQ9_9AGAM</name>
<gene>
    <name evidence="8" type="ORF">M407DRAFT_24804</name>
</gene>
<evidence type="ECO:0000256" key="1">
    <source>
        <dbReference type="ARBA" id="ARBA00010143"/>
    </source>
</evidence>
<dbReference type="GO" id="GO:0006364">
    <property type="term" value="P:rRNA processing"/>
    <property type="evidence" value="ECO:0007669"/>
    <property type="project" value="UniProtKB-UniRule"/>
</dbReference>
<dbReference type="PANTHER" id="PTHR18763">
    <property type="entry name" value="WD-REPEAT PROTEIN 18"/>
    <property type="match status" value="1"/>
</dbReference>
<dbReference type="PANTHER" id="PTHR18763:SF0">
    <property type="entry name" value="WD REPEAT-CONTAINING PROTEIN 18"/>
    <property type="match status" value="1"/>
</dbReference>
<feature type="coiled-coil region" evidence="6">
    <location>
        <begin position="434"/>
        <end position="461"/>
    </location>
</feature>
<dbReference type="Gene3D" id="2.130.10.10">
    <property type="entry name" value="YVTN repeat-like/Quinoprotein amine dehydrogenase"/>
    <property type="match status" value="2"/>
</dbReference>
<dbReference type="GO" id="GO:0120330">
    <property type="term" value="C:rixosome complex"/>
    <property type="evidence" value="ECO:0007669"/>
    <property type="project" value="UniProtKB-UniRule"/>
</dbReference>
<dbReference type="GO" id="GO:0005656">
    <property type="term" value="C:nuclear pre-replicative complex"/>
    <property type="evidence" value="ECO:0007669"/>
    <property type="project" value="TreeGrafter"/>
</dbReference>
<evidence type="ECO:0000256" key="5">
    <source>
        <dbReference type="RuleBase" id="RU369067"/>
    </source>
</evidence>
<dbReference type="EMBL" id="KN823034">
    <property type="protein sequence ID" value="KIO25848.1"/>
    <property type="molecule type" value="Genomic_DNA"/>
</dbReference>
<keyword evidence="3" id="KW-0677">Repeat</keyword>
<dbReference type="Proteomes" id="UP000054248">
    <property type="component" value="Unassembled WGS sequence"/>
</dbReference>
<dbReference type="InterPro" id="IPR045227">
    <property type="entry name" value="WDR18/Ipi3/RID3"/>
</dbReference>
<dbReference type="STRING" id="1051891.A0A0C3KWQ9"/>
<accession>A0A0C3KWQ9</accession>
<organism evidence="8 9">
    <name type="scientific">Tulasnella calospora MUT 4182</name>
    <dbReference type="NCBI Taxonomy" id="1051891"/>
    <lineage>
        <taxon>Eukaryota</taxon>
        <taxon>Fungi</taxon>
        <taxon>Dikarya</taxon>
        <taxon>Basidiomycota</taxon>
        <taxon>Agaricomycotina</taxon>
        <taxon>Agaricomycetes</taxon>
        <taxon>Cantharellales</taxon>
        <taxon>Tulasnellaceae</taxon>
        <taxon>Tulasnella</taxon>
    </lineage>
</organism>
<dbReference type="FunFam" id="2.130.10.10:FF:001940">
    <property type="entry name" value="Pre-rRNA-processing protein IPI3"/>
    <property type="match status" value="1"/>
</dbReference>
<evidence type="ECO:0000256" key="6">
    <source>
        <dbReference type="SAM" id="Coils"/>
    </source>
</evidence>
<feature type="repeat" description="WD" evidence="4">
    <location>
        <begin position="125"/>
        <end position="160"/>
    </location>
</feature>
<comment type="function">
    <text evidence="5">Component of the RIX1 complex required for processing of ITS2 sequences from 35S pre-rRNA.</text>
</comment>
<reference evidence="8 9" key="1">
    <citation type="submission" date="2014-04" db="EMBL/GenBank/DDBJ databases">
        <authorList>
            <consortium name="DOE Joint Genome Institute"/>
            <person name="Kuo A."/>
            <person name="Girlanda M."/>
            <person name="Perotto S."/>
            <person name="Kohler A."/>
            <person name="Nagy L.G."/>
            <person name="Floudas D."/>
            <person name="Copeland A."/>
            <person name="Barry K.W."/>
            <person name="Cichocki N."/>
            <person name="Veneault-Fourrey C."/>
            <person name="LaButti K."/>
            <person name="Lindquist E.A."/>
            <person name="Lipzen A."/>
            <person name="Lundell T."/>
            <person name="Morin E."/>
            <person name="Murat C."/>
            <person name="Sun H."/>
            <person name="Tunlid A."/>
            <person name="Henrissat B."/>
            <person name="Grigoriev I.V."/>
            <person name="Hibbett D.S."/>
            <person name="Martin F."/>
            <person name="Nordberg H.P."/>
            <person name="Cantor M.N."/>
            <person name="Hua S.X."/>
        </authorList>
    </citation>
    <scope>NUCLEOTIDE SEQUENCE [LARGE SCALE GENOMIC DNA]</scope>
    <source>
        <strain evidence="8 9">MUT 4182</strain>
    </source>
</reference>
<proteinExistence type="inferred from homology"/>
<dbReference type="GO" id="GO:0006261">
    <property type="term" value="P:DNA-templated DNA replication"/>
    <property type="evidence" value="ECO:0007669"/>
    <property type="project" value="TreeGrafter"/>
</dbReference>
<dbReference type="OrthoDB" id="756370at2759"/>
<dbReference type="PROSITE" id="PS50082">
    <property type="entry name" value="WD_REPEATS_2"/>
    <property type="match status" value="1"/>
</dbReference>
<evidence type="ECO:0000313" key="8">
    <source>
        <dbReference type="EMBL" id="KIO25848.1"/>
    </source>
</evidence>
<keyword evidence="9" id="KW-1185">Reference proteome</keyword>
<feature type="compositionally biased region" description="Basic residues" evidence="7">
    <location>
        <begin position="491"/>
        <end position="500"/>
    </location>
</feature>
<keyword evidence="5" id="KW-0539">Nucleus</keyword>
<dbReference type="InterPro" id="IPR015943">
    <property type="entry name" value="WD40/YVTN_repeat-like_dom_sf"/>
</dbReference>
<dbReference type="SUPFAM" id="SSF50978">
    <property type="entry name" value="WD40 repeat-like"/>
    <property type="match status" value="1"/>
</dbReference>
<evidence type="ECO:0000256" key="4">
    <source>
        <dbReference type="PROSITE-ProRule" id="PRU00221"/>
    </source>
</evidence>
<evidence type="ECO:0000256" key="3">
    <source>
        <dbReference type="ARBA" id="ARBA00022737"/>
    </source>
</evidence>
<evidence type="ECO:0000313" key="9">
    <source>
        <dbReference type="Proteomes" id="UP000054248"/>
    </source>
</evidence>
<sequence length="500" mass="54393">MKIRELVCCSVAPPSATLGLGNIALYDIQTGSQLASFKQTSASIHSTAIVETKSQQGGLILASQPDKAILNVYTFQKEQLHLKIVLPEKLTCIAADNEGRYCAGGTANGKIYLWEVASGILFNAFDAHYRKITVLRFTLDGTALVSGSEDSRVTVWTLSSLLDNDLQHEIPTPYCTLADHTLPISDIKCGFGPFPTCRVLTSSLDTSCKLWDISSTTLLATFIFPQPITVIAFDLTERTLFAASQDGSIHQVNLFRQRKDRMGHNTGGIEAVAGMEEGGAMRIDDEEVPTRKRLISAGQEVTSLAISFTGSTLLVGTVTGVVQIYDIPSHQLIRSINVQQGFAVTHVCSFLKPLDLVGQITIGAPSPTDNIPVRPISSFHRIRDQPSRDAHEVPITLPIPTGKPVLHGILPPYDVLADHRFFMDQQSGAAAASTQSLQSRIIELESELASMKQNLAKAKGLNDAMWETVVSSVLGSEKPRVQEEEEVESRKSKKVRVNGK</sequence>
<feature type="region of interest" description="Disordered" evidence="7">
    <location>
        <begin position="477"/>
        <end position="500"/>
    </location>
</feature>
<dbReference type="Pfam" id="PF00400">
    <property type="entry name" value="WD40"/>
    <property type="match status" value="2"/>
</dbReference>
<keyword evidence="2 4" id="KW-0853">WD repeat</keyword>
<comment type="subcellular location">
    <subcellularLocation>
        <location evidence="5">Nucleus</location>
    </subcellularLocation>
</comment>
<dbReference type="HOGENOM" id="CLU_029749_4_0_1"/>
<keyword evidence="6" id="KW-0175">Coiled coil</keyword>
<dbReference type="InterPro" id="IPR001680">
    <property type="entry name" value="WD40_rpt"/>
</dbReference>
<protein>
    <recommendedName>
        <fullName evidence="5">Pre-rRNA-processing protein IPI3</fullName>
    </recommendedName>
</protein>
<dbReference type="SMART" id="SM00320">
    <property type="entry name" value="WD40"/>
    <property type="match status" value="5"/>
</dbReference>
<reference evidence="9" key="2">
    <citation type="submission" date="2015-01" db="EMBL/GenBank/DDBJ databases">
        <title>Evolutionary Origins and Diversification of the Mycorrhizal Mutualists.</title>
        <authorList>
            <consortium name="DOE Joint Genome Institute"/>
            <consortium name="Mycorrhizal Genomics Consortium"/>
            <person name="Kohler A."/>
            <person name="Kuo A."/>
            <person name="Nagy L.G."/>
            <person name="Floudas D."/>
            <person name="Copeland A."/>
            <person name="Barry K.W."/>
            <person name="Cichocki N."/>
            <person name="Veneault-Fourrey C."/>
            <person name="LaButti K."/>
            <person name="Lindquist E.A."/>
            <person name="Lipzen A."/>
            <person name="Lundell T."/>
            <person name="Morin E."/>
            <person name="Murat C."/>
            <person name="Riley R."/>
            <person name="Ohm R."/>
            <person name="Sun H."/>
            <person name="Tunlid A."/>
            <person name="Henrissat B."/>
            <person name="Grigoriev I.V."/>
            <person name="Hibbett D.S."/>
            <person name="Martin F."/>
        </authorList>
    </citation>
    <scope>NUCLEOTIDE SEQUENCE [LARGE SCALE GENOMIC DNA]</scope>
    <source>
        <strain evidence="9">MUT 4182</strain>
    </source>
</reference>
<dbReference type="PROSITE" id="PS50294">
    <property type="entry name" value="WD_REPEATS_REGION"/>
    <property type="match status" value="1"/>
</dbReference>